<organism evidence="2 3">
    <name type="scientific">Euplotes crassus</name>
    <dbReference type="NCBI Taxonomy" id="5936"/>
    <lineage>
        <taxon>Eukaryota</taxon>
        <taxon>Sar</taxon>
        <taxon>Alveolata</taxon>
        <taxon>Ciliophora</taxon>
        <taxon>Intramacronucleata</taxon>
        <taxon>Spirotrichea</taxon>
        <taxon>Hypotrichia</taxon>
        <taxon>Euplotida</taxon>
        <taxon>Euplotidae</taxon>
        <taxon>Moneuplotes</taxon>
    </lineage>
</organism>
<keyword evidence="1" id="KW-0812">Transmembrane</keyword>
<dbReference type="AlphaFoldDB" id="A0AAD2D6Y1"/>
<dbReference type="Proteomes" id="UP001295684">
    <property type="component" value="Unassembled WGS sequence"/>
</dbReference>
<evidence type="ECO:0000313" key="3">
    <source>
        <dbReference type="Proteomes" id="UP001295684"/>
    </source>
</evidence>
<protein>
    <submittedName>
        <fullName evidence="2">Uncharacterized protein</fullName>
    </submittedName>
</protein>
<keyword evidence="3" id="KW-1185">Reference proteome</keyword>
<evidence type="ECO:0000256" key="1">
    <source>
        <dbReference type="SAM" id="Phobius"/>
    </source>
</evidence>
<proteinExistence type="predicted"/>
<name>A0AAD2D6Y1_EUPCR</name>
<keyword evidence="1" id="KW-1133">Transmembrane helix</keyword>
<evidence type="ECO:0000313" key="2">
    <source>
        <dbReference type="EMBL" id="CAI2381831.1"/>
    </source>
</evidence>
<accession>A0AAD2D6Y1</accession>
<sequence length="194" mass="22264">MSDKYEDNRKWLQRLLPTMTSLHYDTDTFNKPQFSLKQDLTDKTIFLNSFKMLGKCALVTFASAGFGFFMGLIMSSFEFNRQMHIDTDRSTRSQLKQQFFGYGRFLKRQSLGFMKFGFYISLIEIPLELAFGKITTPAIILSGGLAAVLLQPRDLKFNWRGPNPHLGPIFMRFLSSGMFIGLIGMYMNKGNDTV</sequence>
<comment type="caution">
    <text evidence="2">The sequence shown here is derived from an EMBL/GenBank/DDBJ whole genome shotgun (WGS) entry which is preliminary data.</text>
</comment>
<dbReference type="EMBL" id="CAMPGE010023959">
    <property type="protein sequence ID" value="CAI2381831.1"/>
    <property type="molecule type" value="Genomic_DNA"/>
</dbReference>
<feature type="transmembrane region" description="Helical" evidence="1">
    <location>
        <begin position="169"/>
        <end position="187"/>
    </location>
</feature>
<feature type="transmembrane region" description="Helical" evidence="1">
    <location>
        <begin position="52"/>
        <end position="73"/>
    </location>
</feature>
<reference evidence="2" key="1">
    <citation type="submission" date="2023-07" db="EMBL/GenBank/DDBJ databases">
        <authorList>
            <consortium name="AG Swart"/>
            <person name="Singh M."/>
            <person name="Singh A."/>
            <person name="Seah K."/>
            <person name="Emmerich C."/>
        </authorList>
    </citation>
    <scope>NUCLEOTIDE SEQUENCE</scope>
    <source>
        <strain evidence="2">DP1</strain>
    </source>
</reference>
<gene>
    <name evidence="2" type="ORF">ECRASSUSDP1_LOCUS23297</name>
</gene>
<feature type="transmembrane region" description="Helical" evidence="1">
    <location>
        <begin position="116"/>
        <end position="149"/>
    </location>
</feature>
<keyword evidence="1" id="KW-0472">Membrane</keyword>